<keyword evidence="2" id="KW-1185">Reference proteome</keyword>
<reference evidence="1 2" key="1">
    <citation type="submission" date="2020-07" db="EMBL/GenBank/DDBJ databases">
        <title>Description of Limosilactobacillus balticus sp. nov., Limosilactobacillus agrestis sp. nov., Limosilactobacillus albertensis sp. nov., Limosilactobacillus rudii sp. nov., Limosilactobacillus fastidiosus sp. nov., five novel Limosilactobacillus species isolated from the vertebrate gastrointestinal tract, and proposal of 6 subspecies of Limosilactobacillus reuteri adapted to the gastrointestinal tract of specific vertebrate hosts.</title>
        <authorList>
            <person name="Li F."/>
            <person name="Cheng C."/>
            <person name="Zheng J."/>
            <person name="Quevedo R.M."/>
            <person name="Li J."/>
            <person name="Roos S."/>
            <person name="Gaenzle M.G."/>
            <person name="Walter J."/>
        </authorList>
    </citation>
    <scope>NUCLEOTIDE SEQUENCE [LARGE SCALE GENOMIC DNA]</scope>
    <source>
        <strain evidence="1 2">RRLNB_1_1</strain>
    </source>
</reference>
<proteinExistence type="predicted"/>
<protein>
    <submittedName>
        <fullName evidence="1">Uncharacterized protein</fullName>
    </submittedName>
</protein>
<gene>
    <name evidence="1" type="ORF">H5S40_08695</name>
</gene>
<sequence length="159" mass="17733">MNKVSKGLVLALAGITVGTSTGLSTTLFQPATIAYAASMSKEKNDLANRYIADYLGNCQQYEQNDKTFKGFTSVKDITYTRDNKIKIDVNDDIYQLPKARRSLLIQDLQNGVYGTLADNDLKKLSEKDIQKGCKTTIYLNGHVIGQTAKNDNHHIIWNK</sequence>
<organism evidence="1 2">
    <name type="scientific">Limosilactobacillus albertensis</name>
    <dbReference type="NCBI Taxonomy" id="2759752"/>
    <lineage>
        <taxon>Bacteria</taxon>
        <taxon>Bacillati</taxon>
        <taxon>Bacillota</taxon>
        <taxon>Bacilli</taxon>
        <taxon>Lactobacillales</taxon>
        <taxon>Lactobacillaceae</taxon>
        <taxon>Limosilactobacillus</taxon>
    </lineage>
</organism>
<dbReference type="RefSeq" id="WP_182598709.1">
    <property type="nucleotide sequence ID" value="NZ_JACIVC010000066.1"/>
</dbReference>
<name>A0A7W3Y986_9LACO</name>
<evidence type="ECO:0000313" key="1">
    <source>
        <dbReference type="EMBL" id="MBB1070227.1"/>
    </source>
</evidence>
<dbReference type="AlphaFoldDB" id="A0A7W3Y986"/>
<evidence type="ECO:0000313" key="2">
    <source>
        <dbReference type="Proteomes" id="UP000518316"/>
    </source>
</evidence>
<dbReference type="EMBL" id="JACIVC010000066">
    <property type="protein sequence ID" value="MBB1070227.1"/>
    <property type="molecule type" value="Genomic_DNA"/>
</dbReference>
<dbReference type="Proteomes" id="UP000518316">
    <property type="component" value="Unassembled WGS sequence"/>
</dbReference>
<accession>A0A7W3Y986</accession>
<comment type="caution">
    <text evidence="1">The sequence shown here is derived from an EMBL/GenBank/DDBJ whole genome shotgun (WGS) entry which is preliminary data.</text>
</comment>